<evidence type="ECO:0000313" key="17">
    <source>
        <dbReference type="Proteomes" id="UP000285301"/>
    </source>
</evidence>
<dbReference type="InterPro" id="IPR011527">
    <property type="entry name" value="ABC1_TM_dom"/>
</dbReference>
<gene>
    <name evidence="16" type="ORF">B4U79_05341</name>
</gene>
<feature type="domain" description="ABC transmembrane type-1" evidence="15">
    <location>
        <begin position="301"/>
        <end position="582"/>
    </location>
</feature>
<dbReference type="FunFam" id="3.40.50.300:FF:000163">
    <property type="entry name" value="Multidrug resistance-associated protein member 4"/>
    <property type="match status" value="1"/>
</dbReference>
<dbReference type="Pfam" id="PF00664">
    <property type="entry name" value="ABC_membrane"/>
    <property type="match status" value="2"/>
</dbReference>
<evidence type="ECO:0000256" key="12">
    <source>
        <dbReference type="ARBA" id="ARBA00034018"/>
    </source>
</evidence>
<evidence type="ECO:0000256" key="5">
    <source>
        <dbReference type="ARBA" id="ARBA00022692"/>
    </source>
</evidence>
<comment type="subcellular location">
    <subcellularLocation>
        <location evidence="1">Membrane</location>
        <topology evidence="1">Multi-pass membrane protein</topology>
    </subcellularLocation>
</comment>
<dbReference type="FunFam" id="3.40.50.300:FF:000997">
    <property type="entry name" value="Multidrug resistance-associated protein 1"/>
    <property type="match status" value="1"/>
</dbReference>
<dbReference type="STRING" id="1965070.A0A3S3QSS6"/>
<dbReference type="EMBL" id="NCKU01000991">
    <property type="protein sequence ID" value="RWS13438.1"/>
    <property type="molecule type" value="Genomic_DNA"/>
</dbReference>
<evidence type="ECO:0000256" key="4">
    <source>
        <dbReference type="ARBA" id="ARBA00022448"/>
    </source>
</evidence>
<feature type="transmembrane region" description="Helical" evidence="13">
    <location>
        <begin position="1121"/>
        <end position="1142"/>
    </location>
</feature>
<feature type="transmembrane region" description="Helical" evidence="13">
    <location>
        <begin position="340"/>
        <end position="361"/>
    </location>
</feature>
<evidence type="ECO:0000256" key="6">
    <source>
        <dbReference type="ARBA" id="ARBA00022737"/>
    </source>
</evidence>
<evidence type="ECO:0000256" key="1">
    <source>
        <dbReference type="ARBA" id="ARBA00004141"/>
    </source>
</evidence>
<feature type="transmembrane region" description="Helical" evidence="13">
    <location>
        <begin position="1149"/>
        <end position="1170"/>
    </location>
</feature>
<feature type="transmembrane region" description="Helical" evidence="13">
    <location>
        <begin position="887"/>
        <end position="905"/>
    </location>
</feature>
<dbReference type="FunFam" id="1.20.1560.10:FF:000013">
    <property type="entry name" value="ABC transporter C family member 2"/>
    <property type="match status" value="1"/>
</dbReference>
<accession>A0A3S3QSS6</accession>
<dbReference type="PANTHER" id="PTHR24223">
    <property type="entry name" value="ATP-BINDING CASSETTE SUB-FAMILY C"/>
    <property type="match status" value="1"/>
</dbReference>
<dbReference type="CDD" id="cd18598">
    <property type="entry name" value="ABC_6TM_MRP7_D1_like"/>
    <property type="match status" value="1"/>
</dbReference>
<dbReference type="SUPFAM" id="SSF52540">
    <property type="entry name" value="P-loop containing nucleoside triphosphate hydrolases"/>
    <property type="match status" value="2"/>
</dbReference>
<keyword evidence="5 13" id="KW-0812">Transmembrane</keyword>
<dbReference type="FunFam" id="1.20.1560.10:FF:000037">
    <property type="entry name" value="ATP-binding cassette subfamily C member 10"/>
    <property type="match status" value="1"/>
</dbReference>
<comment type="catalytic activity">
    <reaction evidence="12">
        <text>ATP + H2O + xenobioticSide 1 = ADP + phosphate + xenobioticSide 2.</text>
        <dbReference type="EC" id="7.6.2.2"/>
    </reaction>
</comment>
<evidence type="ECO:0000256" key="9">
    <source>
        <dbReference type="ARBA" id="ARBA00022967"/>
    </source>
</evidence>
<dbReference type="SMART" id="SM00382">
    <property type="entry name" value="AAA"/>
    <property type="match status" value="2"/>
</dbReference>
<feature type="domain" description="ABC transporter" evidence="14">
    <location>
        <begin position="615"/>
        <end position="848"/>
    </location>
</feature>
<dbReference type="InterPro" id="IPR017871">
    <property type="entry name" value="ABC_transporter-like_CS"/>
</dbReference>
<evidence type="ECO:0000259" key="15">
    <source>
        <dbReference type="PROSITE" id="PS50929"/>
    </source>
</evidence>
<dbReference type="CDD" id="cd03250">
    <property type="entry name" value="ABCC_MRP_domain1"/>
    <property type="match status" value="1"/>
</dbReference>
<feature type="domain" description="ABC transmembrane type-1" evidence="15">
    <location>
        <begin position="896"/>
        <end position="1178"/>
    </location>
</feature>
<dbReference type="PROSITE" id="PS00211">
    <property type="entry name" value="ABC_TRANSPORTER_1"/>
    <property type="match status" value="1"/>
</dbReference>
<keyword evidence="11 13" id="KW-0472">Membrane</keyword>
<dbReference type="GO" id="GO:0016887">
    <property type="term" value="F:ATP hydrolysis activity"/>
    <property type="evidence" value="ECO:0007669"/>
    <property type="project" value="InterPro"/>
</dbReference>
<proteinExistence type="inferred from homology"/>
<comment type="caution">
    <text evidence="16">The sequence shown here is derived from an EMBL/GenBank/DDBJ whole genome shotgun (WGS) entry which is preliminary data.</text>
</comment>
<keyword evidence="7" id="KW-0547">Nucleotide-binding</keyword>
<evidence type="ECO:0000256" key="8">
    <source>
        <dbReference type="ARBA" id="ARBA00022840"/>
    </source>
</evidence>
<feature type="transmembrane region" description="Helical" evidence="13">
    <location>
        <begin position="169"/>
        <end position="190"/>
    </location>
</feature>
<dbReference type="CDD" id="cd18605">
    <property type="entry name" value="ABC_6TM_MRP7_D2_like"/>
    <property type="match status" value="1"/>
</dbReference>
<dbReference type="Pfam" id="PF00005">
    <property type="entry name" value="ABC_tran"/>
    <property type="match status" value="2"/>
</dbReference>
<protein>
    <recommendedName>
        <fullName evidence="3">ABC-type xenobiotic transporter</fullName>
        <ecNumber evidence="3">7.6.2.2</ecNumber>
    </recommendedName>
</protein>
<feature type="transmembrane region" description="Helical" evidence="13">
    <location>
        <begin position="936"/>
        <end position="966"/>
    </location>
</feature>
<keyword evidence="4" id="KW-0813">Transport</keyword>
<evidence type="ECO:0000256" key="13">
    <source>
        <dbReference type="SAM" id="Phobius"/>
    </source>
</evidence>
<organism evidence="16 17">
    <name type="scientific">Dinothrombium tinctorium</name>
    <dbReference type="NCBI Taxonomy" id="1965070"/>
    <lineage>
        <taxon>Eukaryota</taxon>
        <taxon>Metazoa</taxon>
        <taxon>Ecdysozoa</taxon>
        <taxon>Arthropoda</taxon>
        <taxon>Chelicerata</taxon>
        <taxon>Arachnida</taxon>
        <taxon>Acari</taxon>
        <taxon>Acariformes</taxon>
        <taxon>Trombidiformes</taxon>
        <taxon>Prostigmata</taxon>
        <taxon>Anystina</taxon>
        <taxon>Parasitengona</taxon>
        <taxon>Trombidioidea</taxon>
        <taxon>Trombidiidae</taxon>
        <taxon>Dinothrombium</taxon>
    </lineage>
</organism>
<dbReference type="GO" id="GO:0008559">
    <property type="term" value="F:ABC-type xenobiotic transporter activity"/>
    <property type="evidence" value="ECO:0007669"/>
    <property type="project" value="UniProtKB-EC"/>
</dbReference>
<dbReference type="PROSITE" id="PS50929">
    <property type="entry name" value="ABC_TM1F"/>
    <property type="match status" value="2"/>
</dbReference>
<evidence type="ECO:0000313" key="16">
    <source>
        <dbReference type="EMBL" id="RWS13438.1"/>
    </source>
</evidence>
<dbReference type="PANTHER" id="PTHR24223:SF330">
    <property type="entry name" value="ATP-BINDING CASSETTE SUB-FAMILY C MEMBER 10"/>
    <property type="match status" value="1"/>
</dbReference>
<evidence type="ECO:0000256" key="10">
    <source>
        <dbReference type="ARBA" id="ARBA00022989"/>
    </source>
</evidence>
<dbReference type="Gene3D" id="1.20.1560.10">
    <property type="entry name" value="ABC transporter type 1, transmembrane domain"/>
    <property type="match status" value="2"/>
</dbReference>
<dbReference type="SUPFAM" id="SSF90123">
    <property type="entry name" value="ABC transporter transmembrane region"/>
    <property type="match status" value="2"/>
</dbReference>
<keyword evidence="17" id="KW-1185">Reference proteome</keyword>
<feature type="transmembrane region" description="Helical" evidence="13">
    <location>
        <begin position="288"/>
        <end position="306"/>
    </location>
</feature>
<feature type="transmembrane region" description="Helical" evidence="13">
    <location>
        <begin position="69"/>
        <end position="90"/>
    </location>
</feature>
<dbReference type="GO" id="GO:0005524">
    <property type="term" value="F:ATP binding"/>
    <property type="evidence" value="ECO:0007669"/>
    <property type="project" value="UniProtKB-KW"/>
</dbReference>
<dbReference type="InterPro" id="IPR027417">
    <property type="entry name" value="P-loop_NTPase"/>
</dbReference>
<feature type="domain" description="ABC transporter" evidence="14">
    <location>
        <begin position="1212"/>
        <end position="1442"/>
    </location>
</feature>
<dbReference type="Gene3D" id="3.40.50.300">
    <property type="entry name" value="P-loop containing nucleotide triphosphate hydrolases"/>
    <property type="match status" value="2"/>
</dbReference>
<dbReference type="InterPro" id="IPR050173">
    <property type="entry name" value="ABC_transporter_C-like"/>
</dbReference>
<evidence type="ECO:0000256" key="2">
    <source>
        <dbReference type="ARBA" id="ARBA00009726"/>
    </source>
</evidence>
<dbReference type="CDD" id="cd03244">
    <property type="entry name" value="ABCC_MRP_domain2"/>
    <property type="match status" value="1"/>
</dbReference>
<dbReference type="GO" id="GO:0016020">
    <property type="term" value="C:membrane"/>
    <property type="evidence" value="ECO:0007669"/>
    <property type="project" value="UniProtKB-SubCell"/>
</dbReference>
<keyword evidence="6" id="KW-0677">Repeat</keyword>
<feature type="transmembrane region" description="Helical" evidence="13">
    <location>
        <begin position="425"/>
        <end position="453"/>
    </location>
</feature>
<keyword evidence="9" id="KW-1278">Translocase</keyword>
<dbReference type="PROSITE" id="PS50893">
    <property type="entry name" value="ABC_TRANSPORTER_2"/>
    <property type="match status" value="2"/>
</dbReference>
<dbReference type="EC" id="7.6.2.2" evidence="3"/>
<evidence type="ECO:0000259" key="14">
    <source>
        <dbReference type="PROSITE" id="PS50893"/>
    </source>
</evidence>
<dbReference type="OrthoDB" id="6500128at2759"/>
<evidence type="ECO:0000256" key="7">
    <source>
        <dbReference type="ARBA" id="ARBA00022741"/>
    </source>
</evidence>
<keyword evidence="8" id="KW-0067">ATP-binding</keyword>
<evidence type="ECO:0000256" key="3">
    <source>
        <dbReference type="ARBA" id="ARBA00012191"/>
    </source>
</evidence>
<keyword evidence="10 13" id="KW-1133">Transmembrane helix</keyword>
<feature type="transmembrane region" description="Helical" evidence="13">
    <location>
        <begin position="20"/>
        <end position="48"/>
    </location>
</feature>
<dbReference type="InterPro" id="IPR036640">
    <property type="entry name" value="ABC1_TM_sf"/>
</dbReference>
<feature type="transmembrane region" description="Helical" evidence="13">
    <location>
        <begin position="96"/>
        <end position="120"/>
    </location>
</feature>
<dbReference type="Proteomes" id="UP000285301">
    <property type="component" value="Unassembled WGS sequence"/>
</dbReference>
<feature type="transmembrane region" description="Helical" evidence="13">
    <location>
        <begin position="561"/>
        <end position="585"/>
    </location>
</feature>
<feature type="transmembrane region" description="Helical" evidence="13">
    <location>
        <begin position="132"/>
        <end position="149"/>
    </location>
</feature>
<sequence>MNYSNFCGKSTFKFWSNETYTFGQCFIDAFIAIPINLLFIAVSVYFCGTNVRLSQQSNSSTQHRSNVANALRVCLSIALLITAIGHYLVASDKYSLHTLIAVATQVISWITHIAYVSHLFKTSEFKAQRNAAFFLTLLFVLIANGIYFYNAVVSTNLNASTILIDRSIVVHFLSFLFHTLYICVFLCQIFHHSTLQNYVEFTDDHREDNGLIHDLRDVNMLHEEINEENANFISKITFWWVNDLMKRGVRSLLKSPADLCLLPVDLTSNVIHKNAEKMKNRFQESVKLLRLLFATFGTKFALIGILKFIADILGFAGPLLLNNIILYLEDKNRLKPEGFYFAFGLFFSTLIASFSITLFNYRITNATLKVKSTLICLIYEKMFKVSSQSLLSAFSIGEILNFSSTDTDRIASFCPNLLQLFSLPIQLAVSLCLLYTQLGLSFFSGLAFAIVILPINKWICDKIGQLSTKMMEFKDKRIKKMSEILSGIRILKMHAWEEKFGQSVEAIRKKEMKYMKGRKFLDAICVYLWATTPVIISWLSFTTFVLLGNKLNSAKVFTSLALFNMLIMPLNALPWVLNGVIEAWVSIKRIQKFLLLEEICFEDHYNLQPLDDNPIVAENAIFQRKFAENVSGSHLFTLGPISFSIKRGTFIGVIGEVGTGKSSLLSAMIGELLRIDGNFGINRAELTKGIGFVSQEPFIQNGTIRSNILFGKTFDFNLYNSVLDTCALLPDFEMLPNKDNSQVGDRGVALSGGQKSRIALARALYQEFNVYLLDDPFASVDIHVAKHIYTKCIMQMLGEKTRILCTHHVEFLHEADIIFVMKNGMIAEHGAPNVVLNSDEYKKLSEIKINKEESKELIQSETFSDMSEEEKEEGIVKLSVYQHYLKAIGPFLTISILISFTMMQFSRTFSDWWLAHWTSRMKHNDTSATNMRYLEYFAAIAAANSVLTLVRAFLFAIGGIVAAIYIHNVMLKSILLCSVKFFDTKSFGRTITRFSSDLFNVDDALPFTLNIFLAQTFSLAASLFITVYGIPWIALILLLLAFPYYYIQWYYRWTSRDLKRLCAITLAPIYSIFAETFHGLSTIRSFNCTNRFTCDLYGKLDACNTTQYAANAASQWLNLRLQLLGVFVTSAVAFSAVSLHYFKIQQLEAGFIGLALAYSLSITSLLNGVVQTLTQVETDMVSVERIQHYVESSNKEPEGGSAPENWPNNGEVVFNNVSMRYKANSPLVLSNVNFKINSKEFVGIVGRTGSGKSSLFQCLFRLVTPETGNIIIDGVDISNLDLKILRSNLCIIPQDSFLFGGSLRENIDPMQQYSDSAIWKALRDCSLEAFVLSVGGLGINLNECGQDLSVGQKQLLCLARACLSCKKIICLDEATAAIDYKAENIIYQTIRRSFQNSTILMIAHKIESVLKCDKVIVMNNGKVAEIGPPNDLLNNKESLLYQ</sequence>
<feature type="transmembrane region" description="Helical" evidence="13">
    <location>
        <begin position="1019"/>
        <end position="1047"/>
    </location>
</feature>
<feature type="non-terminal residue" evidence="16">
    <location>
        <position position="1442"/>
    </location>
</feature>
<name>A0A3S3QSS6_9ACAR</name>
<evidence type="ECO:0000256" key="11">
    <source>
        <dbReference type="ARBA" id="ARBA00023136"/>
    </source>
</evidence>
<feature type="transmembrane region" description="Helical" evidence="13">
    <location>
        <begin position="520"/>
        <end position="541"/>
    </location>
</feature>
<reference evidence="16 17" key="1">
    <citation type="journal article" date="2018" name="Gigascience">
        <title>Genomes of trombidid mites reveal novel predicted allergens and laterally-transferred genes associated with secondary metabolism.</title>
        <authorList>
            <person name="Dong X."/>
            <person name="Chaisiri K."/>
            <person name="Xia D."/>
            <person name="Armstrong S.D."/>
            <person name="Fang Y."/>
            <person name="Donnelly M.J."/>
            <person name="Kadowaki T."/>
            <person name="McGarry J.W."/>
            <person name="Darby A.C."/>
            <person name="Makepeace B.L."/>
        </authorList>
    </citation>
    <scope>NUCLEOTIDE SEQUENCE [LARGE SCALE GENOMIC DNA]</scope>
    <source>
        <strain evidence="16">UoL-WK</strain>
    </source>
</reference>
<dbReference type="InterPro" id="IPR003593">
    <property type="entry name" value="AAA+_ATPase"/>
</dbReference>
<comment type="similarity">
    <text evidence="2">Belongs to the ABC transporter superfamily. ABCC family. Conjugate transporter (TC 3.A.1.208) subfamily.</text>
</comment>
<dbReference type="InterPro" id="IPR003439">
    <property type="entry name" value="ABC_transporter-like_ATP-bd"/>
</dbReference>